<feature type="transmembrane region" description="Helical" evidence="10">
    <location>
        <begin position="135"/>
        <end position="163"/>
    </location>
</feature>
<dbReference type="STRING" id="488538.SAR116_0820"/>
<evidence type="ECO:0000256" key="4">
    <source>
        <dbReference type="ARBA" id="ARBA00022475"/>
    </source>
</evidence>
<dbReference type="eggNOG" id="COG1684">
    <property type="taxonomic scope" value="Bacteria"/>
</dbReference>
<keyword evidence="11" id="KW-0966">Cell projection</keyword>
<organism evidence="11 12">
    <name type="scientific">Puniceispirillum marinum (strain IMCC1322)</name>
    <dbReference type="NCBI Taxonomy" id="488538"/>
    <lineage>
        <taxon>Bacteria</taxon>
        <taxon>Pseudomonadati</taxon>
        <taxon>Pseudomonadota</taxon>
        <taxon>Alphaproteobacteria</taxon>
        <taxon>Candidatus Puniceispirillales</taxon>
        <taxon>Candidatus Puniceispirillaceae</taxon>
        <taxon>Candidatus Puniceispirillum</taxon>
    </lineage>
</organism>
<dbReference type="PANTHER" id="PTHR30065:SF8">
    <property type="entry name" value="FLAGELLAR BIOSYNTHETIC PROTEIN FLIR"/>
    <property type="match status" value="1"/>
</dbReference>
<evidence type="ECO:0000256" key="1">
    <source>
        <dbReference type="ARBA" id="ARBA00002578"/>
    </source>
</evidence>
<dbReference type="Pfam" id="PF01311">
    <property type="entry name" value="Bac_export_1"/>
    <property type="match status" value="1"/>
</dbReference>
<evidence type="ECO:0000313" key="11">
    <source>
        <dbReference type="EMBL" id="ADE39063.1"/>
    </source>
</evidence>
<comment type="caution">
    <text evidence="10">Lacks conserved residue(s) required for the propagation of feature annotation.</text>
</comment>
<dbReference type="GO" id="GO:0044780">
    <property type="term" value="P:bacterial-type flagellum assembly"/>
    <property type="evidence" value="ECO:0007669"/>
    <property type="project" value="UniProtKB-UniRule"/>
</dbReference>
<keyword evidence="5 10" id="KW-0812">Transmembrane</keyword>
<sequence>MPLQIRIIMAFMLAMSVAIQVEPIDVNVITSLPGFMIMATEITIGLAAGLVLTIWFAGALLAGEKIASTAGLGFAAQVDPSTGGQTPVISQILYLFLTVIFLSLDGHLMVIRIMLESYSIMPLGHVPDMGILVEAGISAAGSMFFVGAIIMLPVVIILLMINVSIGVITRSAPQLNLFSFGFPISMLGVFIVLYFSAGTLSSNMSDLVFNAISDLQVMMEDLANG</sequence>
<dbReference type="NCBIfam" id="TIGR01400">
    <property type="entry name" value="fliR"/>
    <property type="match status" value="1"/>
</dbReference>
<dbReference type="Proteomes" id="UP000007460">
    <property type="component" value="Chromosome"/>
</dbReference>
<dbReference type="GO" id="GO:0016491">
    <property type="term" value="F:oxidoreductase activity"/>
    <property type="evidence" value="ECO:0007669"/>
    <property type="project" value="UniProtKB-KW"/>
</dbReference>
<feature type="transmembrane region" description="Helical" evidence="10">
    <location>
        <begin position="175"/>
        <end position="197"/>
    </location>
</feature>
<dbReference type="PANTHER" id="PTHR30065">
    <property type="entry name" value="FLAGELLAR BIOSYNTHETIC PROTEIN FLIR"/>
    <property type="match status" value="1"/>
</dbReference>
<dbReference type="PRINTS" id="PR00953">
    <property type="entry name" value="TYPE3IMRPROT"/>
</dbReference>
<gene>
    <name evidence="11" type="ordered locus">SAR116_0820</name>
</gene>
<evidence type="ECO:0000256" key="7">
    <source>
        <dbReference type="ARBA" id="ARBA00023136"/>
    </source>
</evidence>
<keyword evidence="11" id="KW-0282">Flagellum</keyword>
<keyword evidence="6 10" id="KW-1133">Transmembrane helix</keyword>
<evidence type="ECO:0000256" key="8">
    <source>
        <dbReference type="ARBA" id="ARBA00023143"/>
    </source>
</evidence>
<comment type="similarity">
    <text evidence="2 10">Belongs to the FliR/MopE/SpaR family.</text>
</comment>
<evidence type="ECO:0000313" key="12">
    <source>
        <dbReference type="Proteomes" id="UP000007460"/>
    </source>
</evidence>
<proteinExistence type="inferred from homology"/>
<evidence type="ECO:0000256" key="9">
    <source>
        <dbReference type="NCBIfam" id="TIGR01400"/>
    </source>
</evidence>
<dbReference type="GO" id="GO:0009425">
    <property type="term" value="C:bacterial-type flagellum basal body"/>
    <property type="evidence" value="ECO:0007669"/>
    <property type="project" value="UniProtKB-SubCell"/>
</dbReference>
<keyword evidence="8 10" id="KW-0975">Bacterial flagellum</keyword>
<comment type="function">
    <text evidence="1 10">Role in flagellar biosynthesis.</text>
</comment>
<dbReference type="InterPro" id="IPR006303">
    <property type="entry name" value="FliR"/>
</dbReference>
<keyword evidence="11" id="KW-0969">Cilium</keyword>
<dbReference type="HOGENOM" id="CLU_063626_4_0_5"/>
<evidence type="ECO:0000256" key="2">
    <source>
        <dbReference type="ARBA" id="ARBA00009772"/>
    </source>
</evidence>
<accession>D5BS16</accession>
<keyword evidence="11" id="KW-0560">Oxidoreductase</keyword>
<name>D5BS16_PUNMI</name>
<evidence type="ECO:0000256" key="6">
    <source>
        <dbReference type="ARBA" id="ARBA00022989"/>
    </source>
</evidence>
<protein>
    <recommendedName>
        <fullName evidence="3 9">Flagellar biosynthetic protein FliR</fullName>
    </recommendedName>
</protein>
<comment type="subcellular location">
    <subcellularLocation>
        <location evidence="10">Cell membrane</location>
        <topology evidence="10">Multi-pass membrane protein</topology>
    </subcellularLocation>
    <subcellularLocation>
        <location evidence="10">Bacterial flagellum basal body</location>
    </subcellularLocation>
</comment>
<dbReference type="GO" id="GO:0006605">
    <property type="term" value="P:protein targeting"/>
    <property type="evidence" value="ECO:0007669"/>
    <property type="project" value="UniProtKB-UniRule"/>
</dbReference>
<dbReference type="InterPro" id="IPR002010">
    <property type="entry name" value="T3SS_IM_R"/>
</dbReference>
<feature type="transmembrane region" description="Helical" evidence="10">
    <location>
        <begin position="92"/>
        <end position="115"/>
    </location>
</feature>
<reference evidence="11 12" key="1">
    <citation type="journal article" date="2010" name="J. Bacteriol.">
        <title>Complete genome sequence of "Candidatus Puniceispirillum marinum" IMCC1322, a representative of the SAR116 clade in the Alphaproteobacteria.</title>
        <authorList>
            <person name="Oh H.M."/>
            <person name="Kwon K.K."/>
            <person name="Kang I."/>
            <person name="Kang S.G."/>
            <person name="Lee J.H."/>
            <person name="Kim S.J."/>
            <person name="Cho J.C."/>
        </authorList>
    </citation>
    <scope>NUCLEOTIDE SEQUENCE [LARGE SCALE GENOMIC DNA]</scope>
    <source>
        <strain evidence="11 12">IMCC1322</strain>
    </source>
</reference>
<dbReference type="AlphaFoldDB" id="D5BS16"/>
<evidence type="ECO:0000256" key="10">
    <source>
        <dbReference type="RuleBase" id="RU362071"/>
    </source>
</evidence>
<keyword evidence="12" id="KW-1185">Reference proteome</keyword>
<dbReference type="GO" id="GO:0005886">
    <property type="term" value="C:plasma membrane"/>
    <property type="evidence" value="ECO:0007669"/>
    <property type="project" value="UniProtKB-SubCell"/>
</dbReference>
<evidence type="ECO:0000256" key="5">
    <source>
        <dbReference type="ARBA" id="ARBA00022692"/>
    </source>
</evidence>
<dbReference type="EMBL" id="CP001751">
    <property type="protein sequence ID" value="ADE39063.1"/>
    <property type="molecule type" value="Genomic_DNA"/>
</dbReference>
<feature type="transmembrane region" description="Helical" evidence="10">
    <location>
        <begin position="42"/>
        <end position="62"/>
    </location>
</feature>
<keyword evidence="4 10" id="KW-1003">Cell membrane</keyword>
<dbReference type="KEGG" id="apb:SAR116_0820"/>
<evidence type="ECO:0000256" key="3">
    <source>
        <dbReference type="ARBA" id="ARBA00021717"/>
    </source>
</evidence>
<keyword evidence="7 10" id="KW-0472">Membrane</keyword>